<name>A0ABP5DJP7_9MICO</name>
<comment type="caution">
    <text evidence="2">The sequence shown here is derived from an EMBL/GenBank/DDBJ whole genome shotgun (WGS) entry which is preliminary data.</text>
</comment>
<evidence type="ECO:0000313" key="3">
    <source>
        <dbReference type="Proteomes" id="UP001500013"/>
    </source>
</evidence>
<dbReference type="Pfam" id="PF11697">
    <property type="entry name" value="DUF3293"/>
    <property type="match status" value="1"/>
</dbReference>
<dbReference type="EMBL" id="BAAAPU010000007">
    <property type="protein sequence ID" value="GAA1980049.1"/>
    <property type="molecule type" value="Genomic_DNA"/>
</dbReference>
<proteinExistence type="predicted"/>
<dbReference type="InterPro" id="IPR021710">
    <property type="entry name" value="DUF3293"/>
</dbReference>
<keyword evidence="3" id="KW-1185">Reference proteome</keyword>
<feature type="region of interest" description="Disordered" evidence="1">
    <location>
        <begin position="223"/>
        <end position="263"/>
    </location>
</feature>
<protein>
    <recommendedName>
        <fullName evidence="4">DUF3293 domain-containing protein</fullName>
    </recommendedName>
</protein>
<sequence length="688" mass="75111">MPADPPTSRRVSAHDSRRLSLGATASAPAGWTRRHRKWRVGAAAGDAPAQAVHIVTAYNPHGRPATESDNRRAQRALVAQPDARNAAYHPAAGADPAWLHVEPSVAIVGLTRQEAVDLGWRFKQDAIFEWTADALTVVSCTDGATVALGWRQITPDARATGADRAWRELGLASPYVSIAAANTALNRALEAVDDQRAAVLNYVFLDFAADYWAPRVEAERMRESRRKEQPHEADRAAAAAARRAQERREKLRARQSEARRRHAAEHREHVEAGWPQAWHPQHVYKWLNLGGDLEGARRWPDEGLTPSAVLSAAGAIGNALALPIAVSDPAEVAWWGDTLTDIAEGTWPQVPASTRISVKRTFRDGRRERWFVLSEADGGVRVERWQASAASRPAAPDWTRTVVGVFPTTEAALEAVPELSTVSPDVVGEINAARDNGVDLLEHLRIPRAVDEHDQGLGVEEGAAQAARLERDEVARLVEGVPSHLVYCTVDGLPVVAVQTAHEWRRLTVGVDGIEKGGLVAEDVVQSRWSSESGEEPIVCHGGGSIKVVAPGLAVVRQWGDQGDGSEFVAWPTAVRGRAGVVARWIAESDLQTVAAILLEPWPDDEQWLVWYDNPIALDLALDDETRDALRGCLASDPEYARAREAVHDPGSRAGRALASALERASETRFTGDLYRLRWLSDDEEATR</sequence>
<accession>A0ABP5DJP7</accession>
<reference evidence="3" key="1">
    <citation type="journal article" date="2019" name="Int. J. Syst. Evol. Microbiol.">
        <title>The Global Catalogue of Microorganisms (GCM) 10K type strain sequencing project: providing services to taxonomists for standard genome sequencing and annotation.</title>
        <authorList>
            <consortium name="The Broad Institute Genomics Platform"/>
            <consortium name="The Broad Institute Genome Sequencing Center for Infectious Disease"/>
            <person name="Wu L."/>
            <person name="Ma J."/>
        </authorList>
    </citation>
    <scope>NUCLEOTIDE SEQUENCE [LARGE SCALE GENOMIC DNA]</scope>
    <source>
        <strain evidence="3">JCM 15628</strain>
    </source>
</reference>
<evidence type="ECO:0000313" key="2">
    <source>
        <dbReference type="EMBL" id="GAA1980049.1"/>
    </source>
</evidence>
<organism evidence="2 3">
    <name type="scientific">Terrabacter lapilli</name>
    <dbReference type="NCBI Taxonomy" id="436231"/>
    <lineage>
        <taxon>Bacteria</taxon>
        <taxon>Bacillati</taxon>
        <taxon>Actinomycetota</taxon>
        <taxon>Actinomycetes</taxon>
        <taxon>Micrococcales</taxon>
        <taxon>Intrasporangiaceae</taxon>
        <taxon>Terrabacter</taxon>
    </lineage>
</organism>
<dbReference type="RefSeq" id="WP_344061587.1">
    <property type="nucleotide sequence ID" value="NZ_BAAAPU010000007.1"/>
</dbReference>
<feature type="compositionally biased region" description="Basic and acidic residues" evidence="1">
    <location>
        <begin position="223"/>
        <end position="235"/>
    </location>
</feature>
<evidence type="ECO:0008006" key="4">
    <source>
        <dbReference type="Google" id="ProtNLM"/>
    </source>
</evidence>
<evidence type="ECO:0000256" key="1">
    <source>
        <dbReference type="SAM" id="MobiDB-lite"/>
    </source>
</evidence>
<dbReference type="Proteomes" id="UP001500013">
    <property type="component" value="Unassembled WGS sequence"/>
</dbReference>
<feature type="compositionally biased region" description="Basic and acidic residues" evidence="1">
    <location>
        <begin position="243"/>
        <end position="258"/>
    </location>
</feature>
<gene>
    <name evidence="2" type="ORF">GCM10009817_20910</name>
</gene>
<feature type="region of interest" description="Disordered" evidence="1">
    <location>
        <begin position="1"/>
        <end position="32"/>
    </location>
</feature>